<dbReference type="CDD" id="cd23307">
    <property type="entry name" value="beta-trefoil_FGF8-like"/>
    <property type="match status" value="1"/>
</dbReference>
<keyword evidence="4" id="KW-1185">Reference proteome</keyword>
<dbReference type="InterPro" id="IPR008996">
    <property type="entry name" value="IL1/FGF"/>
</dbReference>
<dbReference type="RefSeq" id="XP_066935484.1">
    <property type="nucleotide sequence ID" value="XM_067079383.1"/>
</dbReference>
<protein>
    <submittedName>
        <fullName evidence="3">Uncharacterized protein</fullName>
    </submittedName>
</protein>
<dbReference type="Proteomes" id="UP000594262">
    <property type="component" value="Unplaced"/>
</dbReference>
<keyword evidence="2" id="KW-0732">Signal</keyword>
<dbReference type="Gene3D" id="2.80.10.50">
    <property type="match status" value="1"/>
</dbReference>
<dbReference type="Pfam" id="PF00167">
    <property type="entry name" value="FGF"/>
    <property type="match status" value="1"/>
</dbReference>
<organism evidence="3 4">
    <name type="scientific">Clytia hemisphaerica</name>
    <dbReference type="NCBI Taxonomy" id="252671"/>
    <lineage>
        <taxon>Eukaryota</taxon>
        <taxon>Metazoa</taxon>
        <taxon>Cnidaria</taxon>
        <taxon>Hydrozoa</taxon>
        <taxon>Hydroidolina</taxon>
        <taxon>Leptothecata</taxon>
        <taxon>Obeliida</taxon>
        <taxon>Clytiidae</taxon>
        <taxon>Clytia</taxon>
    </lineage>
</organism>
<feature type="signal peptide" evidence="2">
    <location>
        <begin position="1"/>
        <end position="28"/>
    </location>
</feature>
<proteinExistence type="inferred from homology"/>
<reference evidence="3" key="1">
    <citation type="submission" date="2021-01" db="UniProtKB">
        <authorList>
            <consortium name="EnsemblMetazoa"/>
        </authorList>
    </citation>
    <scope>IDENTIFICATION</scope>
</reference>
<evidence type="ECO:0000313" key="3">
    <source>
        <dbReference type="EnsemblMetazoa" id="CLYHEMP009995.1"/>
    </source>
</evidence>
<dbReference type="SMART" id="SM00442">
    <property type="entry name" value="FGF"/>
    <property type="match status" value="1"/>
</dbReference>
<dbReference type="InterPro" id="IPR002209">
    <property type="entry name" value="Fibroblast_GF_fam"/>
</dbReference>
<comment type="similarity">
    <text evidence="1">Belongs to the heparin-binding growth factors family.</text>
</comment>
<dbReference type="SUPFAM" id="SSF50353">
    <property type="entry name" value="Cytokine"/>
    <property type="match status" value="1"/>
</dbReference>
<dbReference type="GeneID" id="136823210"/>
<sequence>MTCIMEISGRFLLTIFLILVAVQSLALCRPSNKPAKTHLFGQEDLILDDIMKRGKLNVSHRRKMKLFSPKSKAYLQVKQNKVDAKGDAKSKFVDLIIESVSYDVIRIKGQHTSNYICFNPRTSKLVAQANGNDINCIFRETFGEKTKRTIFTSVMHKTWQIGIKNNGKPRLGDRPNKTTFHNNTYEFTPLRGRKRKL</sequence>
<dbReference type="OrthoDB" id="5988014at2759"/>
<feature type="chain" id="PRO_5029498353" evidence="2">
    <location>
        <begin position="29"/>
        <end position="197"/>
    </location>
</feature>
<evidence type="ECO:0000313" key="4">
    <source>
        <dbReference type="Proteomes" id="UP000594262"/>
    </source>
</evidence>
<dbReference type="GO" id="GO:0008083">
    <property type="term" value="F:growth factor activity"/>
    <property type="evidence" value="ECO:0007669"/>
    <property type="project" value="InterPro"/>
</dbReference>
<name>A0A7M5UGE1_9CNID</name>
<dbReference type="PANTHER" id="PTHR11486">
    <property type="entry name" value="FIBROBLAST GROWTH FACTOR"/>
    <property type="match status" value="1"/>
</dbReference>
<dbReference type="AlphaFoldDB" id="A0A7M5UGE1"/>
<evidence type="ECO:0000256" key="1">
    <source>
        <dbReference type="ARBA" id="ARBA00007936"/>
    </source>
</evidence>
<accession>A0A7M5UGE1</accession>
<dbReference type="EnsemblMetazoa" id="CLYHEMT009995.1">
    <property type="protein sequence ID" value="CLYHEMP009995.1"/>
    <property type="gene ID" value="CLYHEMG009995"/>
</dbReference>
<evidence type="ECO:0000256" key="2">
    <source>
        <dbReference type="SAM" id="SignalP"/>
    </source>
</evidence>